<keyword evidence="1 5" id="KW-0963">Cytoplasm</keyword>
<evidence type="ECO:0000256" key="3">
    <source>
        <dbReference type="ARBA" id="ARBA00022552"/>
    </source>
</evidence>
<comment type="subunit">
    <text evidence="5">Binds ribosomal protein uS19.</text>
</comment>
<evidence type="ECO:0000313" key="8">
    <source>
        <dbReference type="EMBL" id="TDN47540.1"/>
    </source>
</evidence>
<organism evidence="8 9">
    <name type="scientific">Azoarcus indigens</name>
    <dbReference type="NCBI Taxonomy" id="29545"/>
    <lineage>
        <taxon>Bacteria</taxon>
        <taxon>Pseudomonadati</taxon>
        <taxon>Pseudomonadota</taxon>
        <taxon>Betaproteobacteria</taxon>
        <taxon>Rhodocyclales</taxon>
        <taxon>Zoogloeaceae</taxon>
        <taxon>Azoarcus</taxon>
    </lineage>
</organism>
<dbReference type="InterPro" id="IPR002676">
    <property type="entry name" value="RimM_N"/>
</dbReference>
<feature type="domain" description="RimM N-terminal" evidence="6">
    <location>
        <begin position="4"/>
        <end position="89"/>
    </location>
</feature>
<name>A0A4R6DR74_9RHOO</name>
<dbReference type="HAMAP" id="MF_00014">
    <property type="entry name" value="Ribosome_mat_RimM"/>
    <property type="match status" value="1"/>
</dbReference>
<dbReference type="InterPro" id="IPR056792">
    <property type="entry name" value="PRC_RimM"/>
</dbReference>
<dbReference type="GO" id="GO:0005737">
    <property type="term" value="C:cytoplasm"/>
    <property type="evidence" value="ECO:0007669"/>
    <property type="project" value="UniProtKB-SubCell"/>
</dbReference>
<accession>A0A4R6DR74</accession>
<dbReference type="InterPro" id="IPR036976">
    <property type="entry name" value="RimM_N_sf"/>
</dbReference>
<dbReference type="Gene3D" id="2.40.30.60">
    <property type="entry name" value="RimM"/>
    <property type="match status" value="1"/>
</dbReference>
<sequence length="172" mass="18791">MIVLGRIVAPFGVQGWVKIHPFGDDPAAWRSMKHWWLSADADAPAESWSQYELRGFRPHGKGFVAAFVGADDRSAAEALDGRFIGAPREALPKPGKDEYYWGDLVGLSVEDEAGDTLGTVTGLLSTGAHDVLQVVDGEGEAAQERLIPFVAAYVLDVDLAARRIRTAWQKDW</sequence>
<dbReference type="SUPFAM" id="SSF50447">
    <property type="entry name" value="Translation proteins"/>
    <property type="match status" value="1"/>
</dbReference>
<proteinExistence type="inferred from homology"/>
<comment type="domain">
    <text evidence="5">The PRC barrel domain binds ribosomal protein uS19.</text>
</comment>
<keyword evidence="9" id="KW-1185">Reference proteome</keyword>
<dbReference type="Pfam" id="PF24986">
    <property type="entry name" value="PRC_RimM"/>
    <property type="match status" value="1"/>
</dbReference>
<dbReference type="NCBIfam" id="TIGR02273">
    <property type="entry name" value="16S_RimM"/>
    <property type="match status" value="1"/>
</dbReference>
<evidence type="ECO:0000313" key="9">
    <source>
        <dbReference type="Proteomes" id="UP000295129"/>
    </source>
</evidence>
<dbReference type="Pfam" id="PF01782">
    <property type="entry name" value="RimM"/>
    <property type="match status" value="1"/>
</dbReference>
<dbReference type="AlphaFoldDB" id="A0A4R6DR74"/>
<reference evidence="8 9" key="1">
    <citation type="submission" date="2019-03" db="EMBL/GenBank/DDBJ databases">
        <title>Genomic Encyclopedia of Type Strains, Phase IV (KMG-IV): sequencing the most valuable type-strain genomes for metagenomic binning, comparative biology and taxonomic classification.</title>
        <authorList>
            <person name="Goeker M."/>
        </authorList>
    </citation>
    <scope>NUCLEOTIDE SEQUENCE [LARGE SCALE GENOMIC DNA]</scope>
    <source>
        <strain evidence="8 9">DSM 12121</strain>
    </source>
</reference>
<dbReference type="Gene3D" id="2.30.30.240">
    <property type="entry name" value="PRC-barrel domain"/>
    <property type="match status" value="1"/>
</dbReference>
<dbReference type="InterPro" id="IPR009000">
    <property type="entry name" value="Transl_B-barrel_sf"/>
</dbReference>
<dbReference type="GO" id="GO:0042274">
    <property type="term" value="P:ribosomal small subunit biogenesis"/>
    <property type="evidence" value="ECO:0007669"/>
    <property type="project" value="UniProtKB-UniRule"/>
</dbReference>
<evidence type="ECO:0000256" key="5">
    <source>
        <dbReference type="HAMAP-Rule" id="MF_00014"/>
    </source>
</evidence>
<evidence type="ECO:0000256" key="4">
    <source>
        <dbReference type="ARBA" id="ARBA00023186"/>
    </source>
</evidence>
<evidence type="ECO:0000256" key="1">
    <source>
        <dbReference type="ARBA" id="ARBA00022490"/>
    </source>
</evidence>
<dbReference type="PANTHER" id="PTHR33692">
    <property type="entry name" value="RIBOSOME MATURATION FACTOR RIMM"/>
    <property type="match status" value="1"/>
</dbReference>
<evidence type="ECO:0000259" key="6">
    <source>
        <dbReference type="Pfam" id="PF01782"/>
    </source>
</evidence>
<dbReference type="InterPro" id="IPR011961">
    <property type="entry name" value="RimM"/>
</dbReference>
<dbReference type="InterPro" id="IPR011033">
    <property type="entry name" value="PRC_barrel-like_sf"/>
</dbReference>
<evidence type="ECO:0000256" key="2">
    <source>
        <dbReference type="ARBA" id="ARBA00022517"/>
    </source>
</evidence>
<dbReference type="SUPFAM" id="SSF50346">
    <property type="entry name" value="PRC-barrel domain"/>
    <property type="match status" value="1"/>
</dbReference>
<evidence type="ECO:0000259" key="7">
    <source>
        <dbReference type="Pfam" id="PF24986"/>
    </source>
</evidence>
<dbReference type="GO" id="GO:0005840">
    <property type="term" value="C:ribosome"/>
    <property type="evidence" value="ECO:0007669"/>
    <property type="project" value="InterPro"/>
</dbReference>
<dbReference type="OrthoDB" id="9783509at2"/>
<protein>
    <recommendedName>
        <fullName evidence="5">Ribosome maturation factor RimM</fullName>
    </recommendedName>
</protein>
<dbReference type="GO" id="GO:0006364">
    <property type="term" value="P:rRNA processing"/>
    <property type="evidence" value="ECO:0007669"/>
    <property type="project" value="UniProtKB-UniRule"/>
</dbReference>
<gene>
    <name evidence="5" type="primary">rimM</name>
    <name evidence="8" type="ORF">C7389_11950</name>
</gene>
<dbReference type="GO" id="GO:0043022">
    <property type="term" value="F:ribosome binding"/>
    <property type="evidence" value="ECO:0007669"/>
    <property type="project" value="InterPro"/>
</dbReference>
<keyword evidence="2 5" id="KW-0690">Ribosome biogenesis</keyword>
<keyword evidence="3 5" id="KW-0698">rRNA processing</keyword>
<keyword evidence="4 5" id="KW-0143">Chaperone</keyword>
<dbReference type="RefSeq" id="WP_133594114.1">
    <property type="nucleotide sequence ID" value="NZ_SNVV01000019.1"/>
</dbReference>
<feature type="domain" description="Ribosome maturation factor RimM PRC barrel" evidence="7">
    <location>
        <begin position="101"/>
        <end position="172"/>
    </location>
</feature>
<comment type="subcellular location">
    <subcellularLocation>
        <location evidence="5">Cytoplasm</location>
    </subcellularLocation>
</comment>
<dbReference type="PANTHER" id="PTHR33692:SF1">
    <property type="entry name" value="RIBOSOME MATURATION FACTOR RIMM"/>
    <property type="match status" value="1"/>
</dbReference>
<dbReference type="EMBL" id="SNVV01000019">
    <property type="protein sequence ID" value="TDN47540.1"/>
    <property type="molecule type" value="Genomic_DNA"/>
</dbReference>
<dbReference type="Proteomes" id="UP000295129">
    <property type="component" value="Unassembled WGS sequence"/>
</dbReference>
<comment type="caution">
    <text evidence="8">The sequence shown here is derived from an EMBL/GenBank/DDBJ whole genome shotgun (WGS) entry which is preliminary data.</text>
</comment>
<comment type="similarity">
    <text evidence="5">Belongs to the RimM family.</text>
</comment>
<comment type="function">
    <text evidence="5">An accessory protein needed during the final step in the assembly of 30S ribosomal subunit, possibly for assembly of the head region. Essential for efficient processing of 16S rRNA. May be needed both before and after RbfA during the maturation of 16S rRNA. It has affinity for free ribosomal 30S subunits but not for 70S ribosomes.</text>
</comment>